<dbReference type="InterPro" id="IPR029063">
    <property type="entry name" value="SAM-dependent_MTases_sf"/>
</dbReference>
<dbReference type="CDD" id="cd02440">
    <property type="entry name" value="AdoMet_MTases"/>
    <property type="match status" value="1"/>
</dbReference>
<dbReference type="Proteomes" id="UP000283374">
    <property type="component" value="Unassembled WGS sequence"/>
</dbReference>
<dbReference type="SUPFAM" id="SSF53335">
    <property type="entry name" value="S-adenosyl-L-methionine-dependent methyltransferases"/>
    <property type="match status" value="1"/>
</dbReference>
<feature type="domain" description="Methyltransferase" evidence="4">
    <location>
        <begin position="47"/>
        <end position="143"/>
    </location>
</feature>
<dbReference type="OrthoDB" id="9810615at2"/>
<dbReference type="PANTHER" id="PTHR43464:SF19">
    <property type="entry name" value="UBIQUINONE BIOSYNTHESIS O-METHYLTRANSFERASE, MITOCHONDRIAL"/>
    <property type="match status" value="1"/>
</dbReference>
<dbReference type="Gene3D" id="3.40.50.150">
    <property type="entry name" value="Vaccinia Virus protein VP39"/>
    <property type="match status" value="1"/>
</dbReference>
<dbReference type="GO" id="GO:0008168">
    <property type="term" value="F:methyltransferase activity"/>
    <property type="evidence" value="ECO:0007669"/>
    <property type="project" value="UniProtKB-KW"/>
</dbReference>
<name>A0A413RPC1_9CELL</name>
<organism evidence="5 6">
    <name type="scientific">Cellulomonas rhizosphaerae</name>
    <dbReference type="NCBI Taxonomy" id="2293719"/>
    <lineage>
        <taxon>Bacteria</taxon>
        <taxon>Bacillati</taxon>
        <taxon>Actinomycetota</taxon>
        <taxon>Actinomycetes</taxon>
        <taxon>Micrococcales</taxon>
        <taxon>Cellulomonadaceae</taxon>
        <taxon>Cellulomonas</taxon>
    </lineage>
</organism>
<keyword evidence="3" id="KW-0949">S-adenosyl-L-methionine</keyword>
<protein>
    <submittedName>
        <fullName evidence="5">Class I SAM-dependent methyltransferase</fullName>
    </submittedName>
</protein>
<evidence type="ECO:0000256" key="3">
    <source>
        <dbReference type="ARBA" id="ARBA00022691"/>
    </source>
</evidence>
<reference evidence="5 6" key="1">
    <citation type="submission" date="2018-08" db="EMBL/GenBank/DDBJ databases">
        <title>Cellulomonas rhizosphaerae sp. nov., a novel actinomycete isolated from soil.</title>
        <authorList>
            <person name="Tian Y."/>
        </authorList>
    </citation>
    <scope>NUCLEOTIDE SEQUENCE [LARGE SCALE GENOMIC DNA]</scope>
    <source>
        <strain evidence="5 6">NEAU-TCZ24</strain>
    </source>
</reference>
<evidence type="ECO:0000313" key="5">
    <source>
        <dbReference type="EMBL" id="RHA43795.1"/>
    </source>
</evidence>
<evidence type="ECO:0000256" key="1">
    <source>
        <dbReference type="ARBA" id="ARBA00022603"/>
    </source>
</evidence>
<evidence type="ECO:0000313" key="6">
    <source>
        <dbReference type="Proteomes" id="UP000283374"/>
    </source>
</evidence>
<dbReference type="AlphaFoldDB" id="A0A413RPC1"/>
<dbReference type="GO" id="GO:0032259">
    <property type="term" value="P:methylation"/>
    <property type="evidence" value="ECO:0007669"/>
    <property type="project" value="UniProtKB-KW"/>
</dbReference>
<keyword evidence="6" id="KW-1185">Reference proteome</keyword>
<evidence type="ECO:0000256" key="2">
    <source>
        <dbReference type="ARBA" id="ARBA00022679"/>
    </source>
</evidence>
<evidence type="ECO:0000259" key="4">
    <source>
        <dbReference type="Pfam" id="PF13649"/>
    </source>
</evidence>
<comment type="caution">
    <text evidence="5">The sequence shown here is derived from an EMBL/GenBank/DDBJ whole genome shotgun (WGS) entry which is preliminary data.</text>
</comment>
<dbReference type="Pfam" id="PF13649">
    <property type="entry name" value="Methyltransf_25"/>
    <property type="match status" value="1"/>
</dbReference>
<gene>
    <name evidence="5" type="ORF">D1825_04540</name>
</gene>
<proteinExistence type="predicted"/>
<dbReference type="RefSeq" id="WP_118766271.1">
    <property type="nucleotide sequence ID" value="NZ_QWKP01000140.1"/>
</dbReference>
<accession>A0A413RPC1</accession>
<sequence>MTIRPEITAYYELGREQDRLERGVGRVEALRTLELLGRWLPPAPARVLDVGGAAGRYALPLAAAGYAVTLVDPVPLHVDQALAASAAAEHPLVGAVLGDARALDAAEGSVDAVLLLGPLYHLIDAADRAAALREARRVLRPGGVVVAAAVSRFSSTHDGIARGFVADERFADALAVTVATGVHRNDAAIPGQFTTAYFHRPDELLAEVEAAGFDADGPVAVEGAASYAAGLDELLDDPVVAERILGAVRRIEREPSTLGASAHVLVVGRRTE</sequence>
<keyword evidence="2 5" id="KW-0808">Transferase</keyword>
<keyword evidence="1 5" id="KW-0489">Methyltransferase</keyword>
<dbReference type="EMBL" id="QWKP01000140">
    <property type="protein sequence ID" value="RHA43795.1"/>
    <property type="molecule type" value="Genomic_DNA"/>
</dbReference>
<dbReference type="InterPro" id="IPR041698">
    <property type="entry name" value="Methyltransf_25"/>
</dbReference>
<dbReference type="PANTHER" id="PTHR43464">
    <property type="entry name" value="METHYLTRANSFERASE"/>
    <property type="match status" value="1"/>
</dbReference>